<keyword evidence="10" id="KW-0511">Multifunctional enzyme</keyword>
<dbReference type="GO" id="GO:0004020">
    <property type="term" value="F:adenylylsulfate kinase activity"/>
    <property type="evidence" value="ECO:0007669"/>
    <property type="project" value="UniProtKB-UniRule"/>
</dbReference>
<dbReference type="InterPro" id="IPR009001">
    <property type="entry name" value="Transl_elong_EF1A/Init_IF2_C"/>
</dbReference>
<dbReference type="InterPro" id="IPR059117">
    <property type="entry name" value="APS_kinase_dom"/>
</dbReference>
<comment type="subunit">
    <text evidence="5">Sulfate-activating enzymes, NodP and NodQ, may be physically associated.</text>
</comment>
<feature type="domain" description="Tr-type G" evidence="14">
    <location>
        <begin position="9"/>
        <end position="220"/>
    </location>
</feature>
<evidence type="ECO:0000313" key="15">
    <source>
        <dbReference type="EMBL" id="SOD96876.1"/>
    </source>
</evidence>
<evidence type="ECO:0000256" key="3">
    <source>
        <dbReference type="ARBA" id="ARBA00005438"/>
    </source>
</evidence>
<evidence type="ECO:0000256" key="12">
    <source>
        <dbReference type="ARBA" id="ARBA00049370"/>
    </source>
</evidence>
<comment type="pathway">
    <text evidence="13">Sulfur metabolism; hydrogen sulfide biosynthesis; sulfite from sulfate: step 2/3.</text>
</comment>
<evidence type="ECO:0000256" key="5">
    <source>
        <dbReference type="ARBA" id="ARBA00011760"/>
    </source>
</evidence>
<evidence type="ECO:0000256" key="13">
    <source>
        <dbReference type="HAMAP-Rule" id="MF_00065"/>
    </source>
</evidence>
<proteinExistence type="inferred from homology"/>
<evidence type="ECO:0000256" key="8">
    <source>
        <dbReference type="ARBA" id="ARBA00022840"/>
    </source>
</evidence>
<dbReference type="SUPFAM" id="SSF50447">
    <property type="entry name" value="Translation proteins"/>
    <property type="match status" value="1"/>
</dbReference>
<dbReference type="OrthoDB" id="9804504at2"/>
<dbReference type="NCBIfam" id="NF003013">
    <property type="entry name" value="PRK03846.1"/>
    <property type="match status" value="1"/>
</dbReference>
<keyword evidence="16" id="KW-1185">Reference proteome</keyword>
<keyword evidence="13 15" id="KW-0418">Kinase</keyword>
<dbReference type="PANTHER" id="PTHR23115">
    <property type="entry name" value="TRANSLATION FACTOR"/>
    <property type="match status" value="1"/>
</dbReference>
<evidence type="ECO:0000256" key="1">
    <source>
        <dbReference type="ARBA" id="ARBA00001823"/>
    </source>
</evidence>
<evidence type="ECO:0000256" key="4">
    <source>
        <dbReference type="ARBA" id="ARBA00007237"/>
    </source>
</evidence>
<dbReference type="PROSITE" id="PS51722">
    <property type="entry name" value="G_TR_2"/>
    <property type="match status" value="1"/>
</dbReference>
<dbReference type="InterPro" id="IPR054696">
    <property type="entry name" value="GTP-eEF1A_C"/>
</dbReference>
<gene>
    <name evidence="13" type="primary">cysC</name>
    <name evidence="15" type="ORF">SAMN05421508_106137</name>
</gene>
<comment type="function">
    <text evidence="11">Proposed to provide activated sulfate for transfer to Nod factor. ATP sulfurylase may be the GTPase, regulating ATP sulfurylase activity.</text>
</comment>
<sequence>MSPRIKDAVPPLPIVIVGHVDHGKSTLIGRLLHETGSLADGKLDELKGQSDRRRVDFEWSFVMDALQIERDQGITLDTTRIWLKTRKRPYVIIDAPGHKEFLRNMVTGAASADAAVLVVDAVQGLSEQTRRHAYLLSLLGVAQVVVAVNKMDRLDWAEAGFRATAEAVSGYLAGIGIEPLAVVPLSAREGDNLVRTSANLPWWQGPTLTEALDQVTPRPQPVDLPLRFPVQDVYRDGDRRILVGRIETGRLRVGDRVRFQPTGREASVAGFETWRGSTPIAAGAGQSVALTLDDDLFVERGHVAGHPGAAQHIGSRIAVRLFWLDRDPLAAGDRVTVRLGTASYGAVVDKVVRVIDVASLGTTGTEQVAGGDVAEVILRSHGAMAFDTFADNPLTGRGVLVRGHRVAGGFVIEGAAAASPNVTAVAQSVEPAEVHRRNGHTGGVLWLTGLSGAGKSTLAMALRRRLFEAGWQVYTLDGDNLRHGLCGDLGFSDADRSENIRRVAEAAKLFADAGTVAIVSLISPRRADRDAARAIVGDGFREVFIDASVEVCAGRDPKGLYRRAFAGELPGFTGVSAPYEAPEAPDLTVPTATLPLEDCLDLLEREVTAGFGVERRKAGRLG</sequence>
<dbReference type="GO" id="GO:0004781">
    <property type="term" value="F:sulfate adenylyltransferase (ATP) activity"/>
    <property type="evidence" value="ECO:0007669"/>
    <property type="project" value="UniProtKB-EC"/>
</dbReference>
<dbReference type="GO" id="GO:0070814">
    <property type="term" value="P:hydrogen sulfide biosynthetic process"/>
    <property type="evidence" value="ECO:0007669"/>
    <property type="project" value="UniProtKB-UniRule"/>
</dbReference>
<protein>
    <recommendedName>
        <fullName evidence="13">Adenylyl-sulfate kinase</fullName>
        <ecNumber evidence="13">2.7.1.25</ecNumber>
    </recommendedName>
    <alternativeName>
        <fullName evidence="13">APS kinase</fullName>
    </alternativeName>
    <alternativeName>
        <fullName evidence="13">ATP adenosine-5'-phosphosulfate 3'-phosphotransferase</fullName>
    </alternativeName>
    <alternativeName>
        <fullName evidence="13">Adenosine-5'-phosphosulfate kinase</fullName>
    </alternativeName>
</protein>
<dbReference type="Pfam" id="PF22594">
    <property type="entry name" value="GTP-eEF1A_C"/>
    <property type="match status" value="1"/>
</dbReference>
<dbReference type="Gene3D" id="3.40.50.300">
    <property type="entry name" value="P-loop containing nucleotide triphosphate hydrolases"/>
    <property type="match status" value="2"/>
</dbReference>
<feature type="active site" description="Phosphoserine intermediate" evidence="13">
    <location>
        <position position="523"/>
    </location>
</feature>
<keyword evidence="9" id="KW-0342">GTP-binding</keyword>
<dbReference type="GO" id="GO:0005524">
    <property type="term" value="F:ATP binding"/>
    <property type="evidence" value="ECO:0007669"/>
    <property type="project" value="UniProtKB-UniRule"/>
</dbReference>
<dbReference type="Pfam" id="PF00009">
    <property type="entry name" value="GTP_EFTU"/>
    <property type="match status" value="1"/>
</dbReference>
<dbReference type="Pfam" id="PF01583">
    <property type="entry name" value="APS_kinase"/>
    <property type="match status" value="1"/>
</dbReference>
<keyword evidence="6 13" id="KW-0808">Transferase</keyword>
<keyword evidence="13" id="KW-0597">Phosphoprotein</keyword>
<reference evidence="15 16" key="1">
    <citation type="submission" date="2017-09" db="EMBL/GenBank/DDBJ databases">
        <authorList>
            <person name="Ehlers B."/>
            <person name="Leendertz F.H."/>
        </authorList>
    </citation>
    <scope>NUCLEOTIDE SEQUENCE [LARGE SCALE GENOMIC DNA]</scope>
    <source>
        <strain evidence="15 16">USBA 140</strain>
    </source>
</reference>
<comment type="catalytic activity">
    <reaction evidence="1 13">
        <text>adenosine 5'-phosphosulfate + ATP = 3'-phosphoadenylyl sulfate + ADP + H(+)</text>
        <dbReference type="Rhea" id="RHEA:24152"/>
        <dbReference type="ChEBI" id="CHEBI:15378"/>
        <dbReference type="ChEBI" id="CHEBI:30616"/>
        <dbReference type="ChEBI" id="CHEBI:58243"/>
        <dbReference type="ChEBI" id="CHEBI:58339"/>
        <dbReference type="ChEBI" id="CHEBI:456216"/>
        <dbReference type="EC" id="2.7.1.25"/>
    </reaction>
</comment>
<dbReference type="InterPro" id="IPR000795">
    <property type="entry name" value="T_Tr_GTP-bd_dom"/>
</dbReference>
<evidence type="ECO:0000256" key="9">
    <source>
        <dbReference type="ARBA" id="ARBA00023134"/>
    </source>
</evidence>
<dbReference type="SUPFAM" id="SSF50465">
    <property type="entry name" value="EF-Tu/eEF-1alpha/eIF2-gamma C-terminal domain"/>
    <property type="match status" value="1"/>
</dbReference>
<dbReference type="InterPro" id="IPR027417">
    <property type="entry name" value="P-loop_NTPase"/>
</dbReference>
<evidence type="ECO:0000256" key="10">
    <source>
        <dbReference type="ARBA" id="ARBA00023268"/>
    </source>
</evidence>
<feature type="binding site" evidence="13">
    <location>
        <begin position="449"/>
        <end position="456"/>
    </location>
    <ligand>
        <name>ATP</name>
        <dbReference type="ChEBI" id="CHEBI:30616"/>
    </ligand>
</feature>
<organism evidence="15 16">
    <name type="scientific">Caenispirillum bisanense</name>
    <dbReference type="NCBI Taxonomy" id="414052"/>
    <lineage>
        <taxon>Bacteria</taxon>
        <taxon>Pseudomonadati</taxon>
        <taxon>Pseudomonadota</taxon>
        <taxon>Alphaproteobacteria</taxon>
        <taxon>Rhodospirillales</taxon>
        <taxon>Novispirillaceae</taxon>
        <taxon>Caenispirillum</taxon>
    </lineage>
</organism>
<dbReference type="InterPro" id="IPR002891">
    <property type="entry name" value="APS"/>
</dbReference>
<keyword evidence="15" id="KW-0548">Nucleotidyltransferase</keyword>
<dbReference type="GO" id="GO:0005525">
    <property type="term" value="F:GTP binding"/>
    <property type="evidence" value="ECO:0007669"/>
    <property type="project" value="UniProtKB-KW"/>
</dbReference>
<evidence type="ECO:0000256" key="6">
    <source>
        <dbReference type="ARBA" id="ARBA00022679"/>
    </source>
</evidence>
<name>A0A286GNX4_9PROT</name>
<dbReference type="HAMAP" id="MF_00065">
    <property type="entry name" value="Adenylyl_sulf_kinase"/>
    <property type="match status" value="1"/>
</dbReference>
<dbReference type="SUPFAM" id="SSF52540">
    <property type="entry name" value="P-loop containing nucleoside triphosphate hydrolases"/>
    <property type="match status" value="2"/>
</dbReference>
<dbReference type="NCBIfam" id="TIGR00455">
    <property type="entry name" value="apsK"/>
    <property type="match status" value="1"/>
</dbReference>
<comment type="catalytic activity">
    <reaction evidence="12">
        <text>sulfate + ATP + H(+) = adenosine 5'-phosphosulfate + diphosphate</text>
        <dbReference type="Rhea" id="RHEA:18133"/>
        <dbReference type="ChEBI" id="CHEBI:15378"/>
        <dbReference type="ChEBI" id="CHEBI:16189"/>
        <dbReference type="ChEBI" id="CHEBI:30616"/>
        <dbReference type="ChEBI" id="CHEBI:33019"/>
        <dbReference type="ChEBI" id="CHEBI:58243"/>
        <dbReference type="EC" id="2.7.7.4"/>
    </reaction>
</comment>
<dbReference type="GO" id="GO:0000103">
    <property type="term" value="P:sulfate assimilation"/>
    <property type="evidence" value="ECO:0007669"/>
    <property type="project" value="UniProtKB-UniRule"/>
</dbReference>
<dbReference type="InterPro" id="IPR050100">
    <property type="entry name" value="TRAFAC_GTPase_members"/>
</dbReference>
<evidence type="ECO:0000256" key="2">
    <source>
        <dbReference type="ARBA" id="ARBA00002357"/>
    </source>
</evidence>
<evidence type="ECO:0000256" key="11">
    <source>
        <dbReference type="ARBA" id="ARBA00024872"/>
    </source>
</evidence>
<dbReference type="Gene3D" id="2.40.30.10">
    <property type="entry name" value="Translation factors"/>
    <property type="match status" value="2"/>
</dbReference>
<keyword evidence="7 13" id="KW-0547">Nucleotide-binding</keyword>
<dbReference type="InterPro" id="IPR009000">
    <property type="entry name" value="Transl_B-barrel_sf"/>
</dbReference>
<dbReference type="GO" id="GO:0003924">
    <property type="term" value="F:GTPase activity"/>
    <property type="evidence" value="ECO:0007669"/>
    <property type="project" value="InterPro"/>
</dbReference>
<dbReference type="UniPathway" id="UPA00140">
    <property type="reaction ID" value="UER00205"/>
</dbReference>
<comment type="function">
    <text evidence="13">Catalyzes the synthesis of activated sulfate.</text>
</comment>
<evidence type="ECO:0000256" key="7">
    <source>
        <dbReference type="ARBA" id="ARBA00022741"/>
    </source>
</evidence>
<dbReference type="Proteomes" id="UP000219621">
    <property type="component" value="Unassembled WGS sequence"/>
</dbReference>
<dbReference type="PRINTS" id="PR00315">
    <property type="entry name" value="ELONGATNFCT"/>
</dbReference>
<evidence type="ECO:0000313" key="16">
    <source>
        <dbReference type="Proteomes" id="UP000219621"/>
    </source>
</evidence>
<comment type="similarity">
    <text evidence="3">In the C-terminal section; belongs to the APS kinase family.</text>
</comment>
<dbReference type="AlphaFoldDB" id="A0A286GNX4"/>
<evidence type="ECO:0000259" key="14">
    <source>
        <dbReference type="PROSITE" id="PS51722"/>
    </source>
</evidence>
<dbReference type="CDD" id="cd02027">
    <property type="entry name" value="APSK"/>
    <property type="match status" value="1"/>
</dbReference>
<comment type="similarity">
    <text evidence="13">Belongs to the APS kinase family.</text>
</comment>
<accession>A0A286GNX4</accession>
<dbReference type="RefSeq" id="WP_097279910.1">
    <property type="nucleotide sequence ID" value="NZ_OCNJ01000006.1"/>
</dbReference>
<comment type="function">
    <text evidence="2">APS kinase catalyzes the synthesis of activated sulfate.</text>
</comment>
<keyword evidence="8 13" id="KW-0067">ATP-binding</keyword>
<dbReference type="EC" id="2.7.1.25" evidence="13"/>
<dbReference type="EMBL" id="OCNJ01000006">
    <property type="protein sequence ID" value="SOD96876.1"/>
    <property type="molecule type" value="Genomic_DNA"/>
</dbReference>
<comment type="similarity">
    <text evidence="4">In the N-terminal section; belongs to the TRAFAC class translation factor GTPase superfamily. Classic translation factor GTPase family. CysN/NodQ subfamily.</text>
</comment>